<evidence type="ECO:0000313" key="6">
    <source>
        <dbReference type="Proteomes" id="UP001152484"/>
    </source>
</evidence>
<gene>
    <name evidence="5" type="ORF">CEURO_LOCUS3524</name>
</gene>
<organism evidence="5 6">
    <name type="scientific">Cuscuta europaea</name>
    <name type="common">European dodder</name>
    <dbReference type="NCBI Taxonomy" id="41803"/>
    <lineage>
        <taxon>Eukaryota</taxon>
        <taxon>Viridiplantae</taxon>
        <taxon>Streptophyta</taxon>
        <taxon>Embryophyta</taxon>
        <taxon>Tracheophyta</taxon>
        <taxon>Spermatophyta</taxon>
        <taxon>Magnoliopsida</taxon>
        <taxon>eudicotyledons</taxon>
        <taxon>Gunneridae</taxon>
        <taxon>Pentapetalae</taxon>
        <taxon>asterids</taxon>
        <taxon>lamiids</taxon>
        <taxon>Solanales</taxon>
        <taxon>Convolvulaceae</taxon>
        <taxon>Cuscuteae</taxon>
        <taxon>Cuscuta</taxon>
        <taxon>Cuscuta subgen. Cuscuta</taxon>
    </lineage>
</organism>
<feature type="compositionally biased region" description="Acidic residues" evidence="3">
    <location>
        <begin position="91"/>
        <end position="103"/>
    </location>
</feature>
<dbReference type="InterPro" id="IPR036163">
    <property type="entry name" value="HMA_dom_sf"/>
</dbReference>
<evidence type="ECO:0000256" key="1">
    <source>
        <dbReference type="ARBA" id="ARBA00004170"/>
    </source>
</evidence>
<evidence type="ECO:0000256" key="2">
    <source>
        <dbReference type="ARBA" id="ARBA00022723"/>
    </source>
</evidence>
<dbReference type="PANTHER" id="PTHR22814">
    <property type="entry name" value="COPPER TRANSPORT PROTEIN ATOX1-RELATED"/>
    <property type="match status" value="1"/>
</dbReference>
<dbReference type="InterPro" id="IPR006121">
    <property type="entry name" value="HMA_dom"/>
</dbReference>
<dbReference type="OrthoDB" id="1293018at2759"/>
<dbReference type="PROSITE" id="PS50846">
    <property type="entry name" value="HMA_2"/>
    <property type="match status" value="1"/>
</dbReference>
<dbReference type="EMBL" id="CAMAPE010000005">
    <property type="protein sequence ID" value="CAH9070099.1"/>
    <property type="molecule type" value="Genomic_DNA"/>
</dbReference>
<evidence type="ECO:0000259" key="4">
    <source>
        <dbReference type="PROSITE" id="PS50846"/>
    </source>
</evidence>
<dbReference type="GO" id="GO:0009626">
    <property type="term" value="P:plant-type hypersensitive response"/>
    <property type="evidence" value="ECO:0007669"/>
    <property type="project" value="UniProtKB-KW"/>
</dbReference>
<comment type="caution">
    <text evidence="5">The sequence shown here is derived from an EMBL/GenBank/DDBJ whole genome shotgun (WGS) entry which is preliminary data.</text>
</comment>
<dbReference type="PANTHER" id="PTHR22814:SF305">
    <property type="entry name" value="HEAVY METAL TRANSPORT_DETOXIFICATION SUPERFAMILY PROTEIN"/>
    <property type="match status" value="1"/>
</dbReference>
<reference evidence="5" key="1">
    <citation type="submission" date="2022-07" db="EMBL/GenBank/DDBJ databases">
        <authorList>
            <person name="Macas J."/>
            <person name="Novak P."/>
            <person name="Neumann P."/>
        </authorList>
    </citation>
    <scope>NUCLEOTIDE SEQUENCE</scope>
</reference>
<dbReference type="AlphaFoldDB" id="A0A9P0YP89"/>
<evidence type="ECO:0000313" key="5">
    <source>
        <dbReference type="EMBL" id="CAH9070099.1"/>
    </source>
</evidence>
<keyword evidence="2" id="KW-0479">Metal-binding</keyword>
<comment type="subcellular location">
    <subcellularLocation>
        <location evidence="1">Membrane</location>
        <topology evidence="1">Peripheral membrane protein</topology>
    </subcellularLocation>
</comment>
<feature type="region of interest" description="Disordered" evidence="3">
    <location>
        <begin position="88"/>
        <end position="108"/>
    </location>
</feature>
<keyword evidence="6" id="KW-1185">Reference proteome</keyword>
<dbReference type="SUPFAM" id="SSF55008">
    <property type="entry name" value="HMA, heavy metal-associated domain"/>
    <property type="match status" value="1"/>
</dbReference>
<dbReference type="Proteomes" id="UP001152484">
    <property type="component" value="Unassembled WGS sequence"/>
</dbReference>
<proteinExistence type="predicted"/>
<dbReference type="Pfam" id="PF00403">
    <property type="entry name" value="HMA"/>
    <property type="match status" value="1"/>
</dbReference>
<accession>A0A9P0YP89</accession>
<name>A0A9P0YP89_CUSEU</name>
<evidence type="ECO:0000256" key="3">
    <source>
        <dbReference type="SAM" id="MobiDB-lite"/>
    </source>
</evidence>
<feature type="domain" description="HMA" evidence="4">
    <location>
        <begin position="22"/>
        <end position="89"/>
    </location>
</feature>
<dbReference type="GO" id="GO:0046872">
    <property type="term" value="F:metal ion binding"/>
    <property type="evidence" value="ECO:0007669"/>
    <property type="project" value="UniProtKB-KW"/>
</dbReference>
<dbReference type="CDD" id="cd00371">
    <property type="entry name" value="HMA"/>
    <property type="match status" value="1"/>
</dbReference>
<sequence length="155" mass="17787">MAENNLQIVPAETSSSRRKVEAQYVEMMVPLYSHGCVRKVKNALSHIRGIYSVNVEFKEQKVTVWGICNKYDVLSTIRKKRKDARFWNPQDNDDDVVEPEGGGEEQVLSQPLTTKLSSSFLKRRRSAQPLALLRTRSLLSWKLSLKKAFSRTLSF</sequence>
<dbReference type="Gene3D" id="3.30.70.100">
    <property type="match status" value="1"/>
</dbReference>
<protein>
    <recommendedName>
        <fullName evidence="4">HMA domain-containing protein</fullName>
    </recommendedName>
</protein>
<dbReference type="GO" id="GO:0016020">
    <property type="term" value="C:membrane"/>
    <property type="evidence" value="ECO:0007669"/>
    <property type="project" value="UniProtKB-SubCell"/>
</dbReference>